<proteinExistence type="predicted"/>
<evidence type="ECO:0000256" key="1">
    <source>
        <dbReference type="ARBA" id="ARBA00004651"/>
    </source>
</evidence>
<evidence type="ECO:0000256" key="7">
    <source>
        <dbReference type="ARBA" id="ARBA00023136"/>
    </source>
</evidence>
<dbReference type="STRING" id="1797513.A2782_02725"/>
<keyword evidence="3" id="KW-0328">Glycosyltransferase</keyword>
<keyword evidence="2" id="KW-1003">Cell membrane</keyword>
<keyword evidence="4" id="KW-0808">Transferase</keyword>
<feature type="transmembrane region" description="Helical" evidence="8">
    <location>
        <begin position="364"/>
        <end position="383"/>
    </location>
</feature>
<evidence type="ECO:0000256" key="3">
    <source>
        <dbReference type="ARBA" id="ARBA00022676"/>
    </source>
</evidence>
<feature type="transmembrane region" description="Helical" evidence="8">
    <location>
        <begin position="212"/>
        <end position="232"/>
    </location>
</feature>
<feature type="transmembrane region" description="Helical" evidence="8">
    <location>
        <begin position="9"/>
        <end position="26"/>
    </location>
</feature>
<dbReference type="EMBL" id="MHBW01000005">
    <property type="protein sequence ID" value="OGY09728.1"/>
    <property type="molecule type" value="Genomic_DNA"/>
</dbReference>
<evidence type="ECO:0000256" key="6">
    <source>
        <dbReference type="ARBA" id="ARBA00022989"/>
    </source>
</evidence>
<comment type="subcellular location">
    <subcellularLocation>
        <location evidence="1">Cell membrane</location>
        <topology evidence="1">Multi-pass membrane protein</topology>
    </subcellularLocation>
</comment>
<keyword evidence="6 8" id="KW-1133">Transmembrane helix</keyword>
<accession>A0A1G1V2W2</accession>
<feature type="transmembrane region" description="Helical" evidence="8">
    <location>
        <begin position="66"/>
        <end position="85"/>
    </location>
</feature>
<evidence type="ECO:0000256" key="4">
    <source>
        <dbReference type="ARBA" id="ARBA00022679"/>
    </source>
</evidence>
<dbReference type="GO" id="GO:0016763">
    <property type="term" value="F:pentosyltransferase activity"/>
    <property type="evidence" value="ECO:0007669"/>
    <property type="project" value="TreeGrafter"/>
</dbReference>
<dbReference type="AlphaFoldDB" id="A0A1G1V2W2"/>
<feature type="transmembrane region" description="Helical" evidence="8">
    <location>
        <begin position="335"/>
        <end position="352"/>
    </location>
</feature>
<sequence length="497" mass="56911">MVNEKYKTEFVFLLIILFSAAFFRLWKIDQYLPFLGDEGRDVRIVYRFLTQFDLMFIGPRTSIGDMYLGPLYYYFISPWLFLFRFSPVGPAVSVAVLGTATVAFIWCIARLWFGKTGALVAALLYAVSPTVISLSKHSWNPNIMPFFALLSIWSMWKVWKDKQYRWLVVLGISYAFVLQSHYLGLLLLPTLGLLWVLGWLGARKSHKQKGFLVSSFLGFFVFVTLMSPLVIFDSKHGWHNFDSMYIFFTHRQETVSAKPWSSLPLIWPLWEQVNTSLIAAGNKMFGMIASTILATFILFKLLRRDKNIPAVVYLSLWIGVSLIGLGSLKQNIYDHYFGFLFPVPFLLIGAVSQGFWEGRKYGKIGVMGVIGSILLLNLVNSPLKNLPQNQLKRTENIDRKILQEAGGKPFNIGLIAERNYDEGYLYFFDFWKSPVKEADPQHKEETVTDQLFVICEKQDCSPTTDSSSQIAHFGMSKVANSWEVQGVKIYKLAHFNP</sequence>
<dbReference type="PANTHER" id="PTHR33908:SF3">
    <property type="entry name" value="UNDECAPRENYL PHOSPHATE-ALPHA-4-AMINO-4-DEOXY-L-ARABINOSE ARABINOSYL TRANSFERASE"/>
    <property type="match status" value="1"/>
</dbReference>
<protein>
    <recommendedName>
        <fullName evidence="9">Glycosyltransferase RgtA/B/C/D-like domain-containing protein</fullName>
    </recommendedName>
</protein>
<dbReference type="GO" id="GO:0005886">
    <property type="term" value="C:plasma membrane"/>
    <property type="evidence" value="ECO:0007669"/>
    <property type="project" value="UniProtKB-SubCell"/>
</dbReference>
<evidence type="ECO:0000256" key="2">
    <source>
        <dbReference type="ARBA" id="ARBA00022475"/>
    </source>
</evidence>
<dbReference type="InterPro" id="IPR038731">
    <property type="entry name" value="RgtA/B/C-like"/>
</dbReference>
<reference evidence="10 11" key="1">
    <citation type="journal article" date="2016" name="Nat. Commun.">
        <title>Thousands of microbial genomes shed light on interconnected biogeochemical processes in an aquifer system.</title>
        <authorList>
            <person name="Anantharaman K."/>
            <person name="Brown C.T."/>
            <person name="Hug L.A."/>
            <person name="Sharon I."/>
            <person name="Castelle C.J."/>
            <person name="Probst A.J."/>
            <person name="Thomas B.C."/>
            <person name="Singh A."/>
            <person name="Wilkins M.J."/>
            <person name="Karaoz U."/>
            <person name="Brodie E.L."/>
            <person name="Williams K.H."/>
            <person name="Hubbard S.S."/>
            <person name="Banfield J.F."/>
        </authorList>
    </citation>
    <scope>NUCLEOTIDE SEQUENCE [LARGE SCALE GENOMIC DNA]</scope>
</reference>
<gene>
    <name evidence="10" type="ORF">A2782_02725</name>
</gene>
<feature type="transmembrane region" description="Helical" evidence="8">
    <location>
        <begin position="311"/>
        <end position="329"/>
    </location>
</feature>
<organism evidence="10 11">
    <name type="scientific">Candidatus Blackburnbacteria bacterium RIFCSPHIGHO2_01_FULL_43_15b</name>
    <dbReference type="NCBI Taxonomy" id="1797513"/>
    <lineage>
        <taxon>Bacteria</taxon>
        <taxon>Candidatus Blackburniibacteriota</taxon>
    </lineage>
</organism>
<feature type="transmembrane region" description="Helical" evidence="8">
    <location>
        <begin position="277"/>
        <end position="299"/>
    </location>
</feature>
<evidence type="ECO:0000256" key="5">
    <source>
        <dbReference type="ARBA" id="ARBA00022692"/>
    </source>
</evidence>
<dbReference type="Proteomes" id="UP000177967">
    <property type="component" value="Unassembled WGS sequence"/>
</dbReference>
<dbReference type="PANTHER" id="PTHR33908">
    <property type="entry name" value="MANNOSYLTRANSFERASE YKCB-RELATED"/>
    <property type="match status" value="1"/>
</dbReference>
<feature type="transmembrane region" description="Helical" evidence="8">
    <location>
        <begin position="142"/>
        <end position="159"/>
    </location>
</feature>
<evidence type="ECO:0000313" key="11">
    <source>
        <dbReference type="Proteomes" id="UP000177967"/>
    </source>
</evidence>
<evidence type="ECO:0000313" key="10">
    <source>
        <dbReference type="EMBL" id="OGY09728.1"/>
    </source>
</evidence>
<comment type="caution">
    <text evidence="10">The sequence shown here is derived from an EMBL/GenBank/DDBJ whole genome shotgun (WGS) entry which is preliminary data.</text>
</comment>
<feature type="transmembrane region" description="Helical" evidence="8">
    <location>
        <begin position="179"/>
        <end position="200"/>
    </location>
</feature>
<dbReference type="GO" id="GO:0010041">
    <property type="term" value="P:response to iron(III) ion"/>
    <property type="evidence" value="ECO:0007669"/>
    <property type="project" value="TreeGrafter"/>
</dbReference>
<feature type="transmembrane region" description="Helical" evidence="8">
    <location>
        <begin position="118"/>
        <end position="135"/>
    </location>
</feature>
<evidence type="ECO:0000259" key="9">
    <source>
        <dbReference type="Pfam" id="PF13231"/>
    </source>
</evidence>
<keyword evidence="7 8" id="KW-0472">Membrane</keyword>
<dbReference type="InterPro" id="IPR050297">
    <property type="entry name" value="LipidA_mod_glycosyltrf_83"/>
</dbReference>
<feature type="transmembrane region" description="Helical" evidence="8">
    <location>
        <begin position="92"/>
        <end position="112"/>
    </location>
</feature>
<dbReference type="Pfam" id="PF13231">
    <property type="entry name" value="PMT_2"/>
    <property type="match status" value="1"/>
</dbReference>
<feature type="domain" description="Glycosyltransferase RgtA/B/C/D-like" evidence="9">
    <location>
        <begin position="70"/>
        <end position="224"/>
    </location>
</feature>
<keyword evidence="5 8" id="KW-0812">Transmembrane</keyword>
<name>A0A1G1V2W2_9BACT</name>
<evidence type="ECO:0000256" key="8">
    <source>
        <dbReference type="SAM" id="Phobius"/>
    </source>
</evidence>
<dbReference type="GO" id="GO:0009103">
    <property type="term" value="P:lipopolysaccharide biosynthetic process"/>
    <property type="evidence" value="ECO:0007669"/>
    <property type="project" value="UniProtKB-ARBA"/>
</dbReference>